<evidence type="ECO:0000313" key="2">
    <source>
        <dbReference type="Proteomes" id="UP000286235"/>
    </source>
</evidence>
<gene>
    <name evidence="1" type="ORF">Cdeb_01368</name>
</gene>
<accession>A0A420VES2</accession>
<dbReference type="RefSeq" id="WP_120669364.1">
    <property type="nucleotide sequence ID" value="NZ_AZRV01000035.1"/>
</dbReference>
<keyword evidence="2" id="KW-1185">Reference proteome</keyword>
<protein>
    <submittedName>
        <fullName evidence="1">Uncharacterized protein</fullName>
    </submittedName>
</protein>
<dbReference type="Proteomes" id="UP000286235">
    <property type="component" value="Unassembled WGS sequence"/>
</dbReference>
<dbReference type="AlphaFoldDB" id="A0A420VES2"/>
<dbReference type="EMBL" id="AZRV01000035">
    <property type="protein sequence ID" value="RKO61873.1"/>
    <property type="molecule type" value="Genomic_DNA"/>
</dbReference>
<sequence length="202" mass="22692">MVKSNEPRYENFQVYRVDGKNKFLEILSRSFEIGKVIFNFVEYDDTKAAGSRITQQIMIYMDFPRFRVFAHDMLSGRFAKLAEQKTNPLFQDLTGTSAQRLAAQNRAREDGKAESRKLTLSPAAKGFFLTAEAGPGEETETGLIKPTGSVERRVSVLIDPDHAKELVLTTLAAMDAYETAKETVRQFEAIRKARLNTSGKTA</sequence>
<name>A0A420VES2_9BACI</name>
<proteinExistence type="predicted"/>
<comment type="caution">
    <text evidence="1">The sequence shown here is derived from an EMBL/GenBank/DDBJ whole genome shotgun (WGS) entry which is preliminary data.</text>
</comment>
<organism evidence="1 2">
    <name type="scientific">Caldibacillus debilis GB1</name>
    <dbReference type="NCBI Taxonomy" id="1339248"/>
    <lineage>
        <taxon>Bacteria</taxon>
        <taxon>Bacillati</taxon>
        <taxon>Bacillota</taxon>
        <taxon>Bacilli</taxon>
        <taxon>Bacillales</taxon>
        <taxon>Bacillaceae</taxon>
        <taxon>Caldibacillus</taxon>
    </lineage>
</organism>
<reference evidence="1 2" key="1">
    <citation type="submission" date="2013-12" db="EMBL/GenBank/DDBJ databases">
        <title>Genome and proteome characterization of Caldibacillus debilis GB1 derived from a cellulolytic aero-tolerant co-culture.</title>
        <authorList>
            <person name="Wushke S.T."/>
            <person name="Zhang X."/>
            <person name="Fristensky B."/>
            <person name="Wilkins J.A."/>
            <person name="Levin D.B."/>
            <person name="Sparling R."/>
        </authorList>
    </citation>
    <scope>NUCLEOTIDE SEQUENCE [LARGE SCALE GENOMIC DNA]</scope>
    <source>
        <strain evidence="1 2">GB1</strain>
    </source>
</reference>
<evidence type="ECO:0000313" key="1">
    <source>
        <dbReference type="EMBL" id="RKO61873.1"/>
    </source>
</evidence>